<evidence type="ECO:0000256" key="2">
    <source>
        <dbReference type="ARBA" id="ARBA00022448"/>
    </source>
</evidence>
<dbReference type="InterPro" id="IPR020846">
    <property type="entry name" value="MFS_dom"/>
</dbReference>
<evidence type="ECO:0000256" key="4">
    <source>
        <dbReference type="ARBA" id="ARBA00022692"/>
    </source>
</evidence>
<evidence type="ECO:0000313" key="9">
    <source>
        <dbReference type="EMBL" id="RKT74631.1"/>
    </source>
</evidence>
<keyword evidence="6 7" id="KW-0472">Membrane</keyword>
<evidence type="ECO:0000256" key="5">
    <source>
        <dbReference type="ARBA" id="ARBA00022989"/>
    </source>
</evidence>
<evidence type="ECO:0000256" key="7">
    <source>
        <dbReference type="SAM" id="Phobius"/>
    </source>
</evidence>
<feature type="transmembrane region" description="Helical" evidence="7">
    <location>
        <begin position="346"/>
        <end position="371"/>
    </location>
</feature>
<proteinExistence type="predicted"/>
<feature type="transmembrane region" description="Helical" evidence="7">
    <location>
        <begin position="314"/>
        <end position="334"/>
    </location>
</feature>
<dbReference type="PROSITE" id="PS50850">
    <property type="entry name" value="MFS"/>
    <property type="match status" value="1"/>
</dbReference>
<evidence type="ECO:0000259" key="8">
    <source>
        <dbReference type="PROSITE" id="PS50850"/>
    </source>
</evidence>
<dbReference type="Pfam" id="PF07690">
    <property type="entry name" value="MFS_1"/>
    <property type="match status" value="1"/>
</dbReference>
<evidence type="ECO:0000256" key="6">
    <source>
        <dbReference type="ARBA" id="ARBA00023136"/>
    </source>
</evidence>
<evidence type="ECO:0000256" key="1">
    <source>
        <dbReference type="ARBA" id="ARBA00004651"/>
    </source>
</evidence>
<keyword evidence="2" id="KW-0813">Transport</keyword>
<dbReference type="GO" id="GO:0022857">
    <property type="term" value="F:transmembrane transporter activity"/>
    <property type="evidence" value="ECO:0007669"/>
    <property type="project" value="InterPro"/>
</dbReference>
<feature type="transmembrane region" description="Helical" evidence="7">
    <location>
        <begin position="289"/>
        <end position="308"/>
    </location>
</feature>
<accession>A0A495XJD2</accession>
<dbReference type="GO" id="GO:0005886">
    <property type="term" value="C:plasma membrane"/>
    <property type="evidence" value="ECO:0007669"/>
    <property type="project" value="UniProtKB-SubCell"/>
</dbReference>
<sequence length="425" mass="44626">MNDKASDGVLAAIRATPLPIRYLLGGVALNQLGAFVQTFLVLYLVYRGGSAEVAGLSLVAYSAGSVFGTVLGGELTHRFGPRVTIGLSMAVSGPMVALVPWTAGLDAVWPLMLDVALAGLVTQAYRPAAAVLLSNLMPEKFQVMAFSMMRIALNTGAALGPLLAAVLITVDWDLLFYFDGLTAVLYAALAFTLLPNVPAPAEEKPEPGEVVDRRSAYAVMLRDSRFLMFLASLFLGTIVYTQFFVALPLKIVADHQPVGLYSAVLVTSSVVLITCELKITSYIVKWPPPLAVGLGHAVFALGFLGWWLTSSPVVVVAGSALFVLGLMMSGPSMFARPAKAPARYKARYLGVTHALAGLSGSIAPLLGVLAWNRLGGGIWAVCGLLALAAAVLAYFGITVHAEPEPAAPAEAEPAAPVSEMVEEKA</sequence>
<dbReference type="Proteomes" id="UP000272729">
    <property type="component" value="Unassembled WGS sequence"/>
</dbReference>
<feature type="transmembrane region" description="Helical" evidence="7">
    <location>
        <begin position="115"/>
        <end position="136"/>
    </location>
</feature>
<dbReference type="AlphaFoldDB" id="A0A495XJD2"/>
<dbReference type="SUPFAM" id="SSF103473">
    <property type="entry name" value="MFS general substrate transporter"/>
    <property type="match status" value="1"/>
</dbReference>
<keyword evidence="3" id="KW-1003">Cell membrane</keyword>
<dbReference type="PANTHER" id="PTHR23517">
    <property type="entry name" value="RESISTANCE PROTEIN MDTM, PUTATIVE-RELATED-RELATED"/>
    <property type="match status" value="1"/>
</dbReference>
<feature type="transmembrane region" description="Helical" evidence="7">
    <location>
        <begin position="174"/>
        <end position="194"/>
    </location>
</feature>
<dbReference type="InterPro" id="IPR036259">
    <property type="entry name" value="MFS_trans_sf"/>
</dbReference>
<feature type="transmembrane region" description="Helical" evidence="7">
    <location>
        <begin position="22"/>
        <end position="46"/>
    </location>
</feature>
<dbReference type="PANTHER" id="PTHR23517:SF2">
    <property type="entry name" value="MULTIDRUG RESISTANCE PROTEIN MDTH"/>
    <property type="match status" value="1"/>
</dbReference>
<dbReference type="InterPro" id="IPR011701">
    <property type="entry name" value="MFS"/>
</dbReference>
<feature type="domain" description="Major facilitator superfamily (MFS) profile" evidence="8">
    <location>
        <begin position="19"/>
        <end position="401"/>
    </location>
</feature>
<keyword evidence="5 7" id="KW-1133">Transmembrane helix</keyword>
<protein>
    <submittedName>
        <fullName evidence="9">MFS transporter</fullName>
    </submittedName>
</protein>
<keyword evidence="4 7" id="KW-0812">Transmembrane</keyword>
<feature type="transmembrane region" description="Helical" evidence="7">
    <location>
        <begin position="83"/>
        <end position="103"/>
    </location>
</feature>
<reference evidence="9 10" key="1">
    <citation type="submission" date="2018-10" db="EMBL/GenBank/DDBJ databases">
        <title>Sequencing the genomes of 1000 actinobacteria strains.</title>
        <authorList>
            <person name="Klenk H.-P."/>
        </authorList>
    </citation>
    <scope>NUCLEOTIDE SEQUENCE [LARGE SCALE GENOMIC DNA]</scope>
    <source>
        <strain evidence="9 10">DSM 43911</strain>
    </source>
</reference>
<evidence type="ECO:0000256" key="3">
    <source>
        <dbReference type="ARBA" id="ARBA00022475"/>
    </source>
</evidence>
<name>A0A495XJD2_9PSEU</name>
<feature type="transmembrane region" description="Helical" evidence="7">
    <location>
        <begin position="52"/>
        <end position="71"/>
    </location>
</feature>
<gene>
    <name evidence="9" type="ORF">DFJ66_7998</name>
</gene>
<dbReference type="RefSeq" id="WP_246030104.1">
    <property type="nucleotide sequence ID" value="NZ_JBIUBA010000006.1"/>
</dbReference>
<dbReference type="EMBL" id="RBXR01000001">
    <property type="protein sequence ID" value="RKT74631.1"/>
    <property type="molecule type" value="Genomic_DNA"/>
</dbReference>
<feature type="transmembrane region" description="Helical" evidence="7">
    <location>
        <begin position="226"/>
        <end position="246"/>
    </location>
</feature>
<keyword evidence="10" id="KW-1185">Reference proteome</keyword>
<feature type="transmembrane region" description="Helical" evidence="7">
    <location>
        <begin position="258"/>
        <end position="277"/>
    </location>
</feature>
<dbReference type="Gene3D" id="1.20.1250.20">
    <property type="entry name" value="MFS general substrate transporter like domains"/>
    <property type="match status" value="1"/>
</dbReference>
<dbReference type="InterPro" id="IPR050171">
    <property type="entry name" value="MFS_Transporters"/>
</dbReference>
<evidence type="ECO:0000313" key="10">
    <source>
        <dbReference type="Proteomes" id="UP000272729"/>
    </source>
</evidence>
<comment type="subcellular location">
    <subcellularLocation>
        <location evidence="1">Cell membrane</location>
        <topology evidence="1">Multi-pass membrane protein</topology>
    </subcellularLocation>
</comment>
<feature type="transmembrane region" description="Helical" evidence="7">
    <location>
        <begin position="377"/>
        <end position="397"/>
    </location>
</feature>
<comment type="caution">
    <text evidence="9">The sequence shown here is derived from an EMBL/GenBank/DDBJ whole genome shotgun (WGS) entry which is preliminary data.</text>
</comment>
<organism evidence="9 10">
    <name type="scientific">Saccharothrix variisporea</name>
    <dbReference type="NCBI Taxonomy" id="543527"/>
    <lineage>
        <taxon>Bacteria</taxon>
        <taxon>Bacillati</taxon>
        <taxon>Actinomycetota</taxon>
        <taxon>Actinomycetes</taxon>
        <taxon>Pseudonocardiales</taxon>
        <taxon>Pseudonocardiaceae</taxon>
        <taxon>Saccharothrix</taxon>
    </lineage>
</organism>
<feature type="transmembrane region" description="Helical" evidence="7">
    <location>
        <begin position="148"/>
        <end position="168"/>
    </location>
</feature>